<name>A0A7Y9ZPZ4_9ACTN</name>
<accession>A0A7Y9ZPZ4</accession>
<dbReference type="RefSeq" id="WP_179651644.1">
    <property type="nucleotide sequence ID" value="NZ_JACBZM010000001.1"/>
</dbReference>
<evidence type="ECO:0000313" key="2">
    <source>
        <dbReference type="EMBL" id="NYI47621.1"/>
    </source>
</evidence>
<feature type="chain" id="PRO_5038820414" evidence="1">
    <location>
        <begin position="26"/>
        <end position="456"/>
    </location>
</feature>
<dbReference type="AlphaFoldDB" id="A0A7Y9ZPZ4"/>
<dbReference type="Gene3D" id="2.60.120.200">
    <property type="match status" value="1"/>
</dbReference>
<dbReference type="EMBL" id="JACBZM010000001">
    <property type="protein sequence ID" value="NYI47621.1"/>
    <property type="molecule type" value="Genomic_DNA"/>
</dbReference>
<sequence length="456" mass="45302">MTRPGRWTVAVAALALLGLATGTSGTLSGWTSAVVANSTDTAASGTLAVTHAHTGGPCVGGPRTATVACPGSLAPSSGAPASAGDTITNDSGRAITQSLATASCGPVRFANTQQAGDPLLARNAVALQRADPWGSTSSAQFSGSGYATDIVGTNGSGLLGLLSNNYSLGVWFNASDAQGGGLLSLSSSLSNGSGAANPALWLDQNGKVRYAVSSTLGTTQGASSSSYSSGWHLAVLTVSKAVLGVTMTITLYVDGNVQASSTVLALLTGTSGYWHLGWSDFTGLTAPPSSSFHGRLSGAFVNQSTALSAGTVGTLYAAASATAYRTSLAGTGGTASIWMLGDDGLTTYTGTLPGAMADPCSQVLATLAFTNPAATVGPMTLTALVAPASNPRTVAAPAAGQAQSLTTSSARGPGYSTDITGLRLLVPLTFTYGTSPATSWTMAMQWTSDPAMVFLA</sequence>
<organism evidence="2 3">
    <name type="scientific">Nocardioides aromaticivorans</name>
    <dbReference type="NCBI Taxonomy" id="200618"/>
    <lineage>
        <taxon>Bacteria</taxon>
        <taxon>Bacillati</taxon>
        <taxon>Actinomycetota</taxon>
        <taxon>Actinomycetes</taxon>
        <taxon>Propionibacteriales</taxon>
        <taxon>Nocardioidaceae</taxon>
        <taxon>Nocardioides</taxon>
    </lineage>
</organism>
<evidence type="ECO:0000256" key="1">
    <source>
        <dbReference type="SAM" id="SignalP"/>
    </source>
</evidence>
<feature type="signal peptide" evidence="1">
    <location>
        <begin position="1"/>
        <end position="25"/>
    </location>
</feature>
<evidence type="ECO:0000313" key="3">
    <source>
        <dbReference type="Proteomes" id="UP000562045"/>
    </source>
</evidence>
<dbReference type="Proteomes" id="UP000562045">
    <property type="component" value="Unassembled WGS sequence"/>
</dbReference>
<proteinExistence type="predicted"/>
<keyword evidence="1" id="KW-0732">Signal</keyword>
<reference evidence="2 3" key="1">
    <citation type="submission" date="2020-07" db="EMBL/GenBank/DDBJ databases">
        <title>Sequencing the genomes of 1000 actinobacteria strains.</title>
        <authorList>
            <person name="Klenk H.-P."/>
        </authorList>
    </citation>
    <scope>NUCLEOTIDE SEQUENCE [LARGE SCALE GENOMIC DNA]</scope>
    <source>
        <strain evidence="2 3">DSM 15131</strain>
    </source>
</reference>
<comment type="caution">
    <text evidence="2">The sequence shown here is derived from an EMBL/GenBank/DDBJ whole genome shotgun (WGS) entry which is preliminary data.</text>
</comment>
<protein>
    <submittedName>
        <fullName evidence="2">Uncharacterized protein</fullName>
    </submittedName>
</protein>
<dbReference type="SUPFAM" id="SSF49899">
    <property type="entry name" value="Concanavalin A-like lectins/glucanases"/>
    <property type="match status" value="1"/>
</dbReference>
<dbReference type="InterPro" id="IPR013320">
    <property type="entry name" value="ConA-like_dom_sf"/>
</dbReference>
<gene>
    <name evidence="2" type="ORF">BJ993_004701</name>
</gene>